<gene>
    <name evidence="3" type="ORF">J057_10476</name>
</gene>
<name>N6VZR9_9GAMM</name>
<reference evidence="3 4" key="1">
    <citation type="journal article" date="2013" name="Genome Announc.">
        <title>Genome Sequence of the Polycyclic Aromatic Hydrocarbon-Degrading Bacterium Strain Marinobacter nanhaiticus D15-8WT.</title>
        <authorList>
            <person name="Cui Z."/>
            <person name="Gao W."/>
            <person name="Li Q."/>
            <person name="Xu G."/>
            <person name="Zheng L."/>
        </authorList>
    </citation>
    <scope>NUCLEOTIDE SEQUENCE [LARGE SCALE GENOMIC DNA]</scope>
    <source>
        <strain evidence="3 4">D15-8W</strain>
    </source>
</reference>
<dbReference type="InterPro" id="IPR017853">
    <property type="entry name" value="GH"/>
</dbReference>
<dbReference type="HOGENOM" id="CLU_051214_2_0_6"/>
<dbReference type="PANTHER" id="PTHR35273">
    <property type="entry name" value="ALPHA-1,4 POLYGALACTOSAMINIDASE, PUTATIVE (AFU_ORTHOLOGUE AFUA_3G07890)-RELATED"/>
    <property type="match status" value="1"/>
</dbReference>
<dbReference type="STRING" id="626887.J057_10476"/>
<dbReference type="eggNOG" id="COG3868">
    <property type="taxonomic scope" value="Bacteria"/>
</dbReference>
<dbReference type="Gene3D" id="3.20.20.70">
    <property type="entry name" value="Aldolase class I"/>
    <property type="match status" value="1"/>
</dbReference>
<organism evidence="3 4">
    <name type="scientific">Marinobacter nanhaiticus D15-8W</name>
    <dbReference type="NCBI Taxonomy" id="626887"/>
    <lineage>
        <taxon>Bacteria</taxon>
        <taxon>Pseudomonadati</taxon>
        <taxon>Pseudomonadota</taxon>
        <taxon>Gammaproteobacteria</taxon>
        <taxon>Pseudomonadales</taxon>
        <taxon>Marinobacteraceae</taxon>
        <taxon>Marinobacter</taxon>
    </lineage>
</organism>
<dbReference type="GO" id="GO:0016787">
    <property type="term" value="F:hydrolase activity"/>
    <property type="evidence" value="ECO:0007669"/>
    <property type="project" value="UniProtKB-KW"/>
</dbReference>
<dbReference type="Pfam" id="PF03537">
    <property type="entry name" value="Glyco_hydro_114"/>
    <property type="match status" value="1"/>
</dbReference>
<dbReference type="PANTHER" id="PTHR35273:SF2">
    <property type="entry name" value="ALPHA-GALACTOSIDASE"/>
    <property type="match status" value="1"/>
</dbReference>
<feature type="region of interest" description="Disordered" evidence="1">
    <location>
        <begin position="37"/>
        <end position="61"/>
    </location>
</feature>
<evidence type="ECO:0000313" key="4">
    <source>
        <dbReference type="Proteomes" id="UP000013165"/>
    </source>
</evidence>
<protein>
    <submittedName>
        <fullName evidence="3">Polysaccharide hydrolase</fullName>
    </submittedName>
</protein>
<dbReference type="Proteomes" id="UP000013165">
    <property type="component" value="Unassembled WGS sequence"/>
</dbReference>
<dbReference type="AlphaFoldDB" id="N6VZR9"/>
<dbReference type="OrthoDB" id="505502at2"/>
<sequence length="327" mass="35567">MSNLVAADAKLRPNPAFSPVLRALVVVTTLGLSACDSEAKTQDDATGGPADTPEDIGTVPVKDSRWLPAPGTTWAWQLQNYDNLDINQDVTAFDIDLFEGSEGGSDSLIRQLKDNGKKVICYFSAGTLEDWRPDAEQFAEGSVIADGDMQQWPGETWLDISNARALEQTIKPIMAARLDRARDAGCDAVEPDNVDAYLNDDETRGLISAADQLAYNTWLAGAAHDRGLSVGLKNDLDQLDALAEHFDFAVNEQCYAYGNECVLYEDTFLAAGKAVFNQEYYEEGSEGELTRTEFLNNACPYFLNAGISGLWSRGYDLDGTSALACSN</sequence>
<dbReference type="SUPFAM" id="SSF51445">
    <property type="entry name" value="(Trans)glycosidases"/>
    <property type="match status" value="1"/>
</dbReference>
<dbReference type="PATRIC" id="fig|626887.3.peg.2098"/>
<evidence type="ECO:0000259" key="2">
    <source>
        <dbReference type="Pfam" id="PF03537"/>
    </source>
</evidence>
<evidence type="ECO:0000313" key="3">
    <source>
        <dbReference type="EMBL" id="ENO15770.1"/>
    </source>
</evidence>
<keyword evidence="4" id="KW-1185">Reference proteome</keyword>
<accession>N6VZR9</accession>
<proteinExistence type="predicted"/>
<keyword evidence="3" id="KW-0378">Hydrolase</keyword>
<evidence type="ECO:0000256" key="1">
    <source>
        <dbReference type="SAM" id="MobiDB-lite"/>
    </source>
</evidence>
<feature type="domain" description="Glycoside-hydrolase family GH114 TIM-barrel" evidence="2">
    <location>
        <begin position="73"/>
        <end position="317"/>
    </location>
</feature>
<dbReference type="InterPro" id="IPR013785">
    <property type="entry name" value="Aldolase_TIM"/>
</dbReference>
<dbReference type="EMBL" id="APLQ01000011">
    <property type="protein sequence ID" value="ENO15770.1"/>
    <property type="molecule type" value="Genomic_DNA"/>
</dbReference>
<dbReference type="InterPro" id="IPR004352">
    <property type="entry name" value="GH114_TIM-barrel"/>
</dbReference>
<comment type="caution">
    <text evidence="3">The sequence shown here is derived from an EMBL/GenBank/DDBJ whole genome shotgun (WGS) entry which is preliminary data.</text>
</comment>